<dbReference type="InterPro" id="IPR039537">
    <property type="entry name" value="Retrotran_Ty1/copia-like"/>
</dbReference>
<dbReference type="PANTHER" id="PTHR42648:SF21">
    <property type="entry name" value="CYSTEINE-RICH RLK (RECEPTOR-LIKE PROTEIN KINASE) 8"/>
    <property type="match status" value="1"/>
</dbReference>
<comment type="caution">
    <text evidence="2">The sequence shown here is derived from an EMBL/GenBank/DDBJ whole genome shotgun (WGS) entry which is preliminary data.</text>
</comment>
<organism evidence="2 3">
    <name type="scientific">Rosa chinensis</name>
    <name type="common">China rose</name>
    <dbReference type="NCBI Taxonomy" id="74649"/>
    <lineage>
        <taxon>Eukaryota</taxon>
        <taxon>Viridiplantae</taxon>
        <taxon>Streptophyta</taxon>
        <taxon>Embryophyta</taxon>
        <taxon>Tracheophyta</taxon>
        <taxon>Spermatophyta</taxon>
        <taxon>Magnoliopsida</taxon>
        <taxon>eudicotyledons</taxon>
        <taxon>Gunneridae</taxon>
        <taxon>Pentapetalae</taxon>
        <taxon>rosids</taxon>
        <taxon>fabids</taxon>
        <taxon>Rosales</taxon>
        <taxon>Rosaceae</taxon>
        <taxon>Rosoideae</taxon>
        <taxon>Rosoideae incertae sedis</taxon>
        <taxon>Rosa</taxon>
    </lineage>
</organism>
<accession>A0A2P6S699</accession>
<dbReference type="OMA" id="FCIHANE"/>
<name>A0A2P6S699_ROSCH</name>
<evidence type="ECO:0000259" key="1">
    <source>
        <dbReference type="Pfam" id="PF13976"/>
    </source>
</evidence>
<dbReference type="AlphaFoldDB" id="A0A2P6S699"/>
<protein>
    <submittedName>
        <fullName evidence="2">Putative GAG-pre-integrase domain-containing protein</fullName>
    </submittedName>
</protein>
<dbReference type="EMBL" id="PDCK01000040">
    <property type="protein sequence ID" value="PRQ54204.1"/>
    <property type="molecule type" value="Genomic_DNA"/>
</dbReference>
<feature type="domain" description="GAG-pre-integrase" evidence="1">
    <location>
        <begin position="41"/>
        <end position="105"/>
    </location>
</feature>
<proteinExistence type="predicted"/>
<reference evidence="2 3" key="1">
    <citation type="journal article" date="2018" name="Nat. Genet.">
        <title>The Rosa genome provides new insights in the design of modern roses.</title>
        <authorList>
            <person name="Bendahmane M."/>
        </authorList>
    </citation>
    <scope>NUCLEOTIDE SEQUENCE [LARGE SCALE GENOMIC DNA]</scope>
    <source>
        <strain evidence="3">cv. Old Blush</strain>
    </source>
</reference>
<dbReference type="Pfam" id="PF13976">
    <property type="entry name" value="gag_pre-integrs"/>
    <property type="match status" value="1"/>
</dbReference>
<dbReference type="Gramene" id="PRQ54204">
    <property type="protein sequence ID" value="PRQ54204"/>
    <property type="gene ID" value="RchiOBHm_Chr2g0174931"/>
</dbReference>
<evidence type="ECO:0000313" key="3">
    <source>
        <dbReference type="Proteomes" id="UP000238479"/>
    </source>
</evidence>
<gene>
    <name evidence="2" type="ORF">RchiOBHm_Chr2g0174931</name>
</gene>
<dbReference type="InterPro" id="IPR025724">
    <property type="entry name" value="GAG-pre-integrase_dom"/>
</dbReference>
<sequence length="144" mass="16118">MCDDYEGVYFNKDNCVVLDNVGKSIMGGKRSKDNCFCIHANETNMSQVCMKVKTTSDILELWHQRLGHINFQDLVKLSSKEGVRGLPKLSGQTDIVCEGCKLGKQIRSSHRVINEITTSQPLDLMHMDLVGPIQKESIGEQGFD</sequence>
<dbReference type="Proteomes" id="UP000238479">
    <property type="component" value="Chromosome 2"/>
</dbReference>
<dbReference type="PANTHER" id="PTHR42648">
    <property type="entry name" value="TRANSPOSASE, PUTATIVE-RELATED"/>
    <property type="match status" value="1"/>
</dbReference>
<evidence type="ECO:0000313" key="2">
    <source>
        <dbReference type="EMBL" id="PRQ54204.1"/>
    </source>
</evidence>
<keyword evidence="3" id="KW-1185">Reference proteome</keyword>